<feature type="chain" id="PRO_5007272477" evidence="1">
    <location>
        <begin position="18"/>
        <end position="242"/>
    </location>
</feature>
<dbReference type="SUPFAM" id="SSF54060">
    <property type="entry name" value="His-Me finger endonucleases"/>
    <property type="match status" value="1"/>
</dbReference>
<dbReference type="InterPro" id="IPR044925">
    <property type="entry name" value="His-Me_finger_sf"/>
</dbReference>
<dbReference type="AlphaFoldDB" id="A0A126Q027"/>
<name>A0A126Q027_ALTMA</name>
<dbReference type="InterPro" id="IPR044929">
    <property type="entry name" value="DNA/RNA_non-sp_Endonuclease_sf"/>
</dbReference>
<dbReference type="Gene3D" id="3.40.570.10">
    <property type="entry name" value="Extracellular Endonuclease, subunit A"/>
    <property type="match status" value="1"/>
</dbReference>
<protein>
    <submittedName>
        <fullName evidence="2">Uncharacterized protein</fullName>
    </submittedName>
</protein>
<proteinExistence type="predicted"/>
<reference evidence="2 3" key="1">
    <citation type="submission" date="2015-12" db="EMBL/GenBank/DDBJ databases">
        <authorList>
            <person name="Shamseldin A."/>
            <person name="Moawad H."/>
            <person name="Abd El-Rahim W.M."/>
            <person name="Sadowsky M.J."/>
        </authorList>
    </citation>
    <scope>NUCLEOTIDE SEQUENCE [LARGE SCALE GENOMIC DNA]</scope>
    <source>
        <strain evidence="2 3">D7</strain>
    </source>
</reference>
<evidence type="ECO:0000313" key="3">
    <source>
        <dbReference type="Proteomes" id="UP000063991"/>
    </source>
</evidence>
<keyword evidence="1" id="KW-0732">Signal</keyword>
<feature type="signal peptide" evidence="1">
    <location>
        <begin position="1"/>
        <end position="17"/>
    </location>
</feature>
<dbReference type="EMBL" id="CP014323">
    <property type="protein sequence ID" value="AMJ98535.1"/>
    <property type="molecule type" value="Genomic_DNA"/>
</dbReference>
<gene>
    <name evidence="2" type="ORF">AVL55_10365</name>
</gene>
<accession>A0A126Q027</accession>
<sequence length="242" mass="27437">MLRTFASVALLSFQLNAAPLLLSGHLTKDVSQTKLAINKKIEGANEYLAVAEYQLSYADDYHSKPFRDLYDRNRFRKKFEEYTNQKVTKWDAAGLINDVTTKYDEDVVYELDNLIPMPPLLNRQGGAWYQLKSYELEMAKLLGRVSVVSGYHVKNGHSVYFKILVNEDSAVTVSFLMSEKDSNSNLSYYITSISCIESLIDRNVVAKEHPVFRTANSTAAQSPFVWTSGGKKPHKCRLSKSE</sequence>
<dbReference type="Proteomes" id="UP000063991">
    <property type="component" value="Chromosome"/>
</dbReference>
<dbReference type="RefSeq" id="WP_061095074.1">
    <property type="nucleotide sequence ID" value="NZ_CP014323.1"/>
</dbReference>
<evidence type="ECO:0000256" key="1">
    <source>
        <dbReference type="SAM" id="SignalP"/>
    </source>
</evidence>
<organism evidence="2 3">
    <name type="scientific">Alteromonas macleodii</name>
    <name type="common">Pseudoalteromonas macleodii</name>
    <dbReference type="NCBI Taxonomy" id="28108"/>
    <lineage>
        <taxon>Bacteria</taxon>
        <taxon>Pseudomonadati</taxon>
        <taxon>Pseudomonadota</taxon>
        <taxon>Gammaproteobacteria</taxon>
        <taxon>Alteromonadales</taxon>
        <taxon>Alteromonadaceae</taxon>
        <taxon>Alteromonas/Salinimonas group</taxon>
        <taxon>Alteromonas</taxon>
    </lineage>
</organism>
<evidence type="ECO:0000313" key="2">
    <source>
        <dbReference type="EMBL" id="AMJ98535.1"/>
    </source>
</evidence>